<keyword evidence="2" id="KW-1185">Reference proteome</keyword>
<reference evidence="1" key="2">
    <citation type="submission" date="2023-05" db="EMBL/GenBank/DDBJ databases">
        <authorList>
            <consortium name="Lawrence Berkeley National Laboratory"/>
            <person name="Steindorff A."/>
            <person name="Hensen N."/>
            <person name="Bonometti L."/>
            <person name="Westerberg I."/>
            <person name="Brannstrom I.O."/>
            <person name="Guillou S."/>
            <person name="Cros-Aarteil S."/>
            <person name="Calhoun S."/>
            <person name="Haridas S."/>
            <person name="Kuo A."/>
            <person name="Mondo S."/>
            <person name="Pangilinan J."/>
            <person name="Riley R."/>
            <person name="Labutti K."/>
            <person name="Andreopoulos B."/>
            <person name="Lipzen A."/>
            <person name="Chen C."/>
            <person name="Yanf M."/>
            <person name="Daum C."/>
            <person name="Ng V."/>
            <person name="Clum A."/>
            <person name="Ohm R."/>
            <person name="Martin F."/>
            <person name="Silar P."/>
            <person name="Natvig D."/>
            <person name="Lalanne C."/>
            <person name="Gautier V."/>
            <person name="Ament-Velasquez S.L."/>
            <person name="Kruys A."/>
            <person name="Hutchinson M.I."/>
            <person name="Powell A.J."/>
            <person name="Barry K."/>
            <person name="Miller A.N."/>
            <person name="Grigoriev I.V."/>
            <person name="Debuchy R."/>
            <person name="Gladieux P."/>
            <person name="Thoren M.H."/>
            <person name="Johannesson H."/>
        </authorList>
    </citation>
    <scope>NUCLEOTIDE SEQUENCE</scope>
    <source>
        <strain evidence="1">CBS 123565</strain>
    </source>
</reference>
<protein>
    <submittedName>
        <fullName evidence="1">Uncharacterized protein</fullName>
    </submittedName>
</protein>
<organism evidence="1 2">
    <name type="scientific">Trichocladium antarcticum</name>
    <dbReference type="NCBI Taxonomy" id="1450529"/>
    <lineage>
        <taxon>Eukaryota</taxon>
        <taxon>Fungi</taxon>
        <taxon>Dikarya</taxon>
        <taxon>Ascomycota</taxon>
        <taxon>Pezizomycotina</taxon>
        <taxon>Sordariomycetes</taxon>
        <taxon>Sordariomycetidae</taxon>
        <taxon>Sordariales</taxon>
        <taxon>Chaetomiaceae</taxon>
        <taxon>Trichocladium</taxon>
    </lineage>
</organism>
<sequence>MIDILCTASMFQLLISTWLRFRREKQDLGDRRLLDTKHDVAVDLVLLGTRRHLEIVNIRLRLVEMNLQKLGSLRNPLALDTPPTARDDSAWHLPTPTASHLSRYMLHCMYIHSIATLRDTRLVSISFRPGLLTVQACSPSYLSTGAAVFDKTFSAAAPHR</sequence>
<accession>A0AAN6USF5</accession>
<evidence type="ECO:0000313" key="1">
    <source>
        <dbReference type="EMBL" id="KAK4138070.1"/>
    </source>
</evidence>
<evidence type="ECO:0000313" key="2">
    <source>
        <dbReference type="Proteomes" id="UP001304895"/>
    </source>
</evidence>
<gene>
    <name evidence="1" type="ORF">BT67DRAFT_130835</name>
</gene>
<proteinExistence type="predicted"/>
<dbReference type="Proteomes" id="UP001304895">
    <property type="component" value="Unassembled WGS sequence"/>
</dbReference>
<dbReference type="AlphaFoldDB" id="A0AAN6USF5"/>
<reference evidence="1" key="1">
    <citation type="journal article" date="2023" name="Mol. Phylogenet. Evol.">
        <title>Genome-scale phylogeny and comparative genomics of the fungal order Sordariales.</title>
        <authorList>
            <person name="Hensen N."/>
            <person name="Bonometti L."/>
            <person name="Westerberg I."/>
            <person name="Brannstrom I.O."/>
            <person name="Guillou S."/>
            <person name="Cros-Aarteil S."/>
            <person name="Calhoun S."/>
            <person name="Haridas S."/>
            <person name="Kuo A."/>
            <person name="Mondo S."/>
            <person name="Pangilinan J."/>
            <person name="Riley R."/>
            <person name="LaButti K."/>
            <person name="Andreopoulos B."/>
            <person name="Lipzen A."/>
            <person name="Chen C."/>
            <person name="Yan M."/>
            <person name="Daum C."/>
            <person name="Ng V."/>
            <person name="Clum A."/>
            <person name="Steindorff A."/>
            <person name="Ohm R.A."/>
            <person name="Martin F."/>
            <person name="Silar P."/>
            <person name="Natvig D.O."/>
            <person name="Lalanne C."/>
            <person name="Gautier V."/>
            <person name="Ament-Velasquez S.L."/>
            <person name="Kruys A."/>
            <person name="Hutchinson M.I."/>
            <person name="Powell A.J."/>
            <person name="Barry K."/>
            <person name="Miller A.N."/>
            <person name="Grigoriev I.V."/>
            <person name="Debuchy R."/>
            <person name="Gladieux P."/>
            <person name="Hiltunen Thoren M."/>
            <person name="Johannesson H."/>
        </authorList>
    </citation>
    <scope>NUCLEOTIDE SEQUENCE</scope>
    <source>
        <strain evidence="1">CBS 123565</strain>
    </source>
</reference>
<comment type="caution">
    <text evidence="1">The sequence shown here is derived from an EMBL/GenBank/DDBJ whole genome shotgun (WGS) entry which is preliminary data.</text>
</comment>
<name>A0AAN6USF5_9PEZI</name>
<dbReference type="EMBL" id="MU853402">
    <property type="protein sequence ID" value="KAK4138070.1"/>
    <property type="molecule type" value="Genomic_DNA"/>
</dbReference>